<feature type="signal peptide" evidence="1">
    <location>
        <begin position="1"/>
        <end position="21"/>
    </location>
</feature>
<proteinExistence type="predicted"/>
<accession>A0A411WLW9</accession>
<organism evidence="2 3">
    <name type="scientific">Limnobaculum zhutongyuii</name>
    <dbReference type="NCBI Taxonomy" id="2498113"/>
    <lineage>
        <taxon>Bacteria</taxon>
        <taxon>Pseudomonadati</taxon>
        <taxon>Pseudomonadota</taxon>
        <taxon>Gammaproteobacteria</taxon>
        <taxon>Enterobacterales</taxon>
        <taxon>Budviciaceae</taxon>
        <taxon>Limnobaculum</taxon>
    </lineage>
</organism>
<dbReference type="Proteomes" id="UP000293154">
    <property type="component" value="Chromosome"/>
</dbReference>
<protein>
    <recommendedName>
        <fullName evidence="4">Conjugal transfer protein</fullName>
    </recommendedName>
</protein>
<sequence>MRCSKWLVLLISASFNLPLHASENEELALTLKQLAQIESTLKRAHQTAQSNVTEQRFFFDYPQIHHDIQLMRSGIEQYLSPSRAQPRVPIPLVGEYRRETVR</sequence>
<evidence type="ECO:0008006" key="4">
    <source>
        <dbReference type="Google" id="ProtNLM"/>
    </source>
</evidence>
<feature type="chain" id="PRO_5019156323" description="Conjugal transfer protein" evidence="1">
    <location>
        <begin position="22"/>
        <end position="102"/>
    </location>
</feature>
<evidence type="ECO:0000313" key="2">
    <source>
        <dbReference type="EMBL" id="QBH97223.1"/>
    </source>
</evidence>
<dbReference type="InterPro" id="IPR019110">
    <property type="entry name" value="Uncharacterised_RAQPRD"/>
</dbReference>
<dbReference type="AlphaFoldDB" id="A0A411WLW9"/>
<evidence type="ECO:0000256" key="1">
    <source>
        <dbReference type="SAM" id="SignalP"/>
    </source>
</evidence>
<dbReference type="KEGG" id="prag:EKN56_12945"/>
<dbReference type="EMBL" id="CP034752">
    <property type="protein sequence ID" value="QBH97223.1"/>
    <property type="molecule type" value="Genomic_DNA"/>
</dbReference>
<evidence type="ECO:0000313" key="3">
    <source>
        <dbReference type="Proteomes" id="UP000293154"/>
    </source>
</evidence>
<dbReference type="Pfam" id="PF09686">
    <property type="entry name" value="Plasmid_RAQPRD"/>
    <property type="match status" value="1"/>
</dbReference>
<dbReference type="RefSeq" id="WP_130592158.1">
    <property type="nucleotide sequence ID" value="NZ_CP034752.1"/>
</dbReference>
<keyword evidence="3" id="KW-1185">Reference proteome</keyword>
<reference evidence="2 3" key="1">
    <citation type="submission" date="2019-03" db="EMBL/GenBank/DDBJ databases">
        <title>Pragia sp. nov. isolated from the gut tract of Carduelis flavirostris.</title>
        <authorList>
            <person name="Ge Y."/>
        </authorList>
    </citation>
    <scope>NUCLEOTIDE SEQUENCE [LARGE SCALE GENOMIC DNA]</scope>
    <source>
        <strain evidence="2 3">CF-458</strain>
    </source>
</reference>
<dbReference type="NCBIfam" id="TIGR01690">
    <property type="entry name" value="ICE_RAQPRD"/>
    <property type="match status" value="1"/>
</dbReference>
<keyword evidence="1" id="KW-0732">Signal</keyword>
<dbReference type="OrthoDB" id="8910666at2"/>
<gene>
    <name evidence="2" type="ORF">EKN56_12945</name>
</gene>
<name>A0A411WLW9_9GAMM</name>